<dbReference type="Gene3D" id="1.10.287.70">
    <property type="match status" value="1"/>
</dbReference>
<name>A0AAD7U6Z5_9STRA</name>
<dbReference type="EMBL" id="JAQMWT010000570">
    <property type="protein sequence ID" value="KAJ8599381.1"/>
    <property type="molecule type" value="Genomic_DNA"/>
</dbReference>
<feature type="compositionally biased region" description="Basic and acidic residues" evidence="5">
    <location>
        <begin position="599"/>
        <end position="612"/>
    </location>
</feature>
<evidence type="ECO:0000256" key="2">
    <source>
        <dbReference type="ARBA" id="ARBA00022692"/>
    </source>
</evidence>
<keyword evidence="4 6" id="KW-0472">Membrane</keyword>
<dbReference type="InterPro" id="IPR018490">
    <property type="entry name" value="cNMP-bd_dom_sf"/>
</dbReference>
<keyword evidence="3 6" id="KW-1133">Transmembrane helix</keyword>
<reference evidence="8" key="1">
    <citation type="submission" date="2023-01" db="EMBL/GenBank/DDBJ databases">
        <title>Metagenome sequencing of chrysophaentin producing Chrysophaeum taylorii.</title>
        <authorList>
            <person name="Davison J."/>
            <person name="Bewley C."/>
        </authorList>
    </citation>
    <scope>NUCLEOTIDE SEQUENCE</scope>
    <source>
        <strain evidence="8">NIES-1699</strain>
    </source>
</reference>
<feature type="transmembrane region" description="Helical" evidence="6">
    <location>
        <begin position="181"/>
        <end position="203"/>
    </location>
</feature>
<feature type="transmembrane region" description="Helical" evidence="6">
    <location>
        <begin position="301"/>
        <end position="318"/>
    </location>
</feature>
<proteinExistence type="predicted"/>
<keyword evidence="9" id="KW-1185">Reference proteome</keyword>
<organism evidence="8 9">
    <name type="scientific">Chrysophaeum taylorii</name>
    <dbReference type="NCBI Taxonomy" id="2483200"/>
    <lineage>
        <taxon>Eukaryota</taxon>
        <taxon>Sar</taxon>
        <taxon>Stramenopiles</taxon>
        <taxon>Ochrophyta</taxon>
        <taxon>Pelagophyceae</taxon>
        <taxon>Pelagomonadales</taxon>
        <taxon>Pelagomonadaceae</taxon>
        <taxon>Chrysophaeum</taxon>
    </lineage>
</organism>
<dbReference type="GO" id="GO:0042391">
    <property type="term" value="P:regulation of membrane potential"/>
    <property type="evidence" value="ECO:0007669"/>
    <property type="project" value="TreeGrafter"/>
</dbReference>
<dbReference type="PANTHER" id="PTHR10217:SF435">
    <property type="entry name" value="POTASSIUM VOLTAGE-GATED CHANNEL PROTEIN EAG"/>
    <property type="match status" value="1"/>
</dbReference>
<dbReference type="Pfam" id="PF00520">
    <property type="entry name" value="Ion_trans"/>
    <property type="match status" value="1"/>
</dbReference>
<dbReference type="InterPro" id="IPR003938">
    <property type="entry name" value="K_chnl_volt-dep_EAG/ELK/ERG"/>
</dbReference>
<evidence type="ECO:0000256" key="6">
    <source>
        <dbReference type="SAM" id="Phobius"/>
    </source>
</evidence>
<dbReference type="GO" id="GO:0005249">
    <property type="term" value="F:voltage-gated potassium channel activity"/>
    <property type="evidence" value="ECO:0007669"/>
    <property type="project" value="InterPro"/>
</dbReference>
<evidence type="ECO:0000256" key="4">
    <source>
        <dbReference type="ARBA" id="ARBA00023136"/>
    </source>
</evidence>
<comment type="subcellular location">
    <subcellularLocation>
        <location evidence="1">Membrane</location>
        <topology evidence="1">Multi-pass membrane protein</topology>
    </subcellularLocation>
</comment>
<keyword evidence="2 6" id="KW-0812">Transmembrane</keyword>
<dbReference type="GO" id="GO:0005886">
    <property type="term" value="C:plasma membrane"/>
    <property type="evidence" value="ECO:0007669"/>
    <property type="project" value="TreeGrafter"/>
</dbReference>
<dbReference type="PRINTS" id="PR01463">
    <property type="entry name" value="EAGCHANLFMLY"/>
</dbReference>
<feature type="compositionally biased region" description="Low complexity" evidence="5">
    <location>
        <begin position="645"/>
        <end position="655"/>
    </location>
</feature>
<dbReference type="AlphaFoldDB" id="A0AAD7U6Z5"/>
<feature type="transmembrane region" description="Helical" evidence="6">
    <location>
        <begin position="248"/>
        <end position="269"/>
    </location>
</feature>
<evidence type="ECO:0000259" key="7">
    <source>
        <dbReference type="Pfam" id="PF00520"/>
    </source>
</evidence>
<comment type="caution">
    <text evidence="8">The sequence shown here is derived from an EMBL/GenBank/DDBJ whole genome shotgun (WGS) entry which is preliminary data.</text>
</comment>
<protein>
    <recommendedName>
        <fullName evidence="7">Ion transport domain-containing protein</fullName>
    </recommendedName>
</protein>
<accession>A0AAD7U6Z5</accession>
<feature type="region of interest" description="Disordered" evidence="5">
    <location>
        <begin position="555"/>
        <end position="678"/>
    </location>
</feature>
<dbReference type="SUPFAM" id="SSF51206">
    <property type="entry name" value="cAMP-binding domain-like"/>
    <property type="match status" value="1"/>
</dbReference>
<feature type="domain" description="Ion transport" evidence="7">
    <location>
        <begin position="91"/>
        <end position="353"/>
    </location>
</feature>
<evidence type="ECO:0000256" key="5">
    <source>
        <dbReference type="SAM" id="MobiDB-lite"/>
    </source>
</evidence>
<evidence type="ECO:0000313" key="8">
    <source>
        <dbReference type="EMBL" id="KAJ8599381.1"/>
    </source>
</evidence>
<dbReference type="PANTHER" id="PTHR10217">
    <property type="entry name" value="VOLTAGE AND LIGAND GATED POTASSIUM CHANNEL"/>
    <property type="match status" value="1"/>
</dbReference>
<evidence type="ECO:0000256" key="1">
    <source>
        <dbReference type="ARBA" id="ARBA00004141"/>
    </source>
</evidence>
<dbReference type="InterPro" id="IPR005821">
    <property type="entry name" value="Ion_trans_dom"/>
</dbReference>
<feature type="transmembrane region" description="Helical" evidence="6">
    <location>
        <begin position="330"/>
        <end position="356"/>
    </location>
</feature>
<evidence type="ECO:0000313" key="9">
    <source>
        <dbReference type="Proteomes" id="UP001230188"/>
    </source>
</evidence>
<evidence type="ECO:0000256" key="3">
    <source>
        <dbReference type="ARBA" id="ARBA00022989"/>
    </source>
</evidence>
<sequence>MSTTTWAEVRKPWGRTESLAGIEMLEKRDRSSSEMKMEHHEEERLSGLQRMFYHGSEDFGNEVQRLRGRLRRNWRKRMLQELVDPRSKRMFVWDCLLLGALLFTATVTPMEAAFSRGTTVEELRSEKVESAGSKVLFIANRFVDVIFIFDVVKNLFLAYGTPAHGRSFLVVRDRLKRARRFALTWIPVHVVSVIPFDLIALAARKRFVSRMRVLRMLRFVRLFKLGMTTQIFERWSVRHAISYAHLALFKYVALIFMSAHWMTCVWVLVASLEPKQYTWVDALADAKHPSVFRRHSVSHRYCRGLYFTFYILTGLGLGDVTPSTNTECVVAILFIVYGGIIWALIIGNFCSIVTTMDIHGITFRQRMDELNFYMNDNNFPQDLKERCRMYFYQSQKQQRVATYAQLEKLMSVGLRGEVAAASNGAWLDQVWYLRGSPHDFVAELSQELHALTFSPAESLDLAPPTLFIMRSGIAARSGKILSKGAVWGADFVVDNEELIERRPAVALTYVDTITLSRDSLKSILLDFPAERVRIRKAMLWYLVRTLLQEHGRKIAQEKQDVAPRKKSAVAMLQSAPRNHSRRRYKGDPDSQARGVDNSGRPHDPRPHDDHQRQQGHHLAANDPPSDRVRAPAAPFFGAQNLPHTRTAAVRQAAAAPRRESVISSPNTPAGHLSSGRHI</sequence>
<dbReference type="SUPFAM" id="SSF81324">
    <property type="entry name" value="Voltage-gated potassium channels"/>
    <property type="match status" value="1"/>
</dbReference>
<dbReference type="Gene3D" id="1.10.287.630">
    <property type="entry name" value="Helix hairpin bin"/>
    <property type="match status" value="1"/>
</dbReference>
<dbReference type="InterPro" id="IPR050818">
    <property type="entry name" value="KCNH_animal-type"/>
</dbReference>
<dbReference type="Proteomes" id="UP001230188">
    <property type="component" value="Unassembled WGS sequence"/>
</dbReference>
<gene>
    <name evidence="8" type="ORF">CTAYLR_007021</name>
</gene>